<proteinExistence type="predicted"/>
<dbReference type="Proteomes" id="UP000030640">
    <property type="component" value="Unassembled WGS sequence"/>
</dbReference>
<dbReference type="VEuPathDB" id="PlasmoDB:C922_05644"/>
<gene>
    <name evidence="1" type="ORF">C922_05644</name>
</gene>
<reference evidence="1 2" key="1">
    <citation type="submission" date="2013-02" db="EMBL/GenBank/DDBJ databases">
        <title>The Genome Sequence of Plasmodium inui San Antonio 1.</title>
        <authorList>
            <consortium name="The Broad Institute Genome Sequencing Platform"/>
            <consortium name="The Broad Institute Genome Sequencing Center for Infectious Disease"/>
            <person name="Neafsey D."/>
            <person name="Cheeseman I."/>
            <person name="Volkman S."/>
            <person name="Adams J."/>
            <person name="Walker B."/>
            <person name="Young S.K."/>
            <person name="Zeng Q."/>
            <person name="Gargeya S."/>
            <person name="Fitzgerald M."/>
            <person name="Haas B."/>
            <person name="Abouelleil A."/>
            <person name="Alvarado L."/>
            <person name="Arachchi H.M."/>
            <person name="Berlin A.M."/>
            <person name="Chapman S.B."/>
            <person name="Dewar J."/>
            <person name="Goldberg J."/>
            <person name="Griggs A."/>
            <person name="Gujja S."/>
            <person name="Hansen M."/>
            <person name="Howarth C."/>
            <person name="Imamovic A."/>
            <person name="Larimer J."/>
            <person name="McCowan C."/>
            <person name="Murphy C."/>
            <person name="Neiman D."/>
            <person name="Pearson M."/>
            <person name="Priest M."/>
            <person name="Roberts A."/>
            <person name="Saif S."/>
            <person name="Shea T."/>
            <person name="Sisk P."/>
            <person name="Sykes S."/>
            <person name="Wortman J."/>
            <person name="Nusbaum C."/>
            <person name="Birren B."/>
        </authorList>
    </citation>
    <scope>NUCLEOTIDE SEQUENCE [LARGE SCALE GENOMIC DNA]</scope>
    <source>
        <strain evidence="1 2">San Antonio 1</strain>
    </source>
</reference>
<accession>W7A4D7</accession>
<keyword evidence="2" id="KW-1185">Reference proteome</keyword>
<protein>
    <submittedName>
        <fullName evidence="1">Uncharacterized protein</fullName>
    </submittedName>
</protein>
<name>W7A4D7_9APIC</name>
<evidence type="ECO:0000313" key="2">
    <source>
        <dbReference type="Proteomes" id="UP000030640"/>
    </source>
</evidence>
<sequence length="130" mass="15557">MKAMLKERLGMKMKAMIKMNIVLEVIFLVQILMSFCQVYSKCNNNISHVLNYPLKFLYIEMEHLPFDIQKVFIKKIINHSIFFTHLCNINKIKHGYKILYINFTCARRNKKRSSLKYRPPIIFILNTVLK</sequence>
<dbReference type="GeneID" id="20040918"/>
<dbReference type="AlphaFoldDB" id="W7A4D7"/>
<organism evidence="1 2">
    <name type="scientific">Plasmodium inui San Antonio 1</name>
    <dbReference type="NCBI Taxonomy" id="1237626"/>
    <lineage>
        <taxon>Eukaryota</taxon>
        <taxon>Sar</taxon>
        <taxon>Alveolata</taxon>
        <taxon>Apicomplexa</taxon>
        <taxon>Aconoidasida</taxon>
        <taxon>Haemosporida</taxon>
        <taxon>Plasmodiidae</taxon>
        <taxon>Plasmodium</taxon>
        <taxon>Plasmodium (Plasmodium)</taxon>
    </lineage>
</organism>
<evidence type="ECO:0000313" key="1">
    <source>
        <dbReference type="EMBL" id="EUD63974.1"/>
    </source>
</evidence>
<dbReference type="EMBL" id="KI965580">
    <property type="protein sequence ID" value="EUD63974.1"/>
    <property type="molecule type" value="Genomic_DNA"/>
</dbReference>
<dbReference type="RefSeq" id="XP_008819437.1">
    <property type="nucleotide sequence ID" value="XM_008821215.1"/>
</dbReference>